<reference evidence="4 5" key="1">
    <citation type="journal article" date="2019" name="Genome Biol. Evol.">
        <title>Whole-Genome Sequencing of the Giant Devil Catfish, Bagarius yarrelli.</title>
        <authorList>
            <person name="Jiang W."/>
            <person name="Lv Y."/>
            <person name="Cheng L."/>
            <person name="Yang K."/>
            <person name="Chao B."/>
            <person name="Wang X."/>
            <person name="Li Y."/>
            <person name="Pan X."/>
            <person name="You X."/>
            <person name="Zhang Y."/>
            <person name="Yang J."/>
            <person name="Li J."/>
            <person name="Zhang X."/>
            <person name="Liu S."/>
            <person name="Sun C."/>
            <person name="Yang J."/>
            <person name="Shi Q."/>
        </authorList>
    </citation>
    <scope>NUCLEOTIDE SEQUENCE [LARGE SCALE GENOMIC DNA]</scope>
    <source>
        <strain evidence="4">JWS20170419001</strain>
        <tissue evidence="4">Muscle</tissue>
    </source>
</reference>
<proteinExistence type="predicted"/>
<dbReference type="GO" id="GO:0006955">
    <property type="term" value="P:immune response"/>
    <property type="evidence" value="ECO:0007669"/>
    <property type="project" value="InterPro"/>
</dbReference>
<comment type="caution">
    <text evidence="4">The sequence shown here is derived from an EMBL/GenBank/DDBJ whole genome shotgun (WGS) entry which is preliminary data.</text>
</comment>
<feature type="chain" id="PRO_5021890905" description="Chemokine interleukin-8-like domain-containing protein" evidence="2">
    <location>
        <begin position="28"/>
        <end position="81"/>
    </location>
</feature>
<dbReference type="EMBL" id="VCAZ01000041">
    <property type="protein sequence ID" value="TSM12493.1"/>
    <property type="molecule type" value="Genomic_DNA"/>
</dbReference>
<feature type="signal peptide" evidence="2">
    <location>
        <begin position="1"/>
        <end position="27"/>
    </location>
</feature>
<accession>A0A556U2L5</accession>
<dbReference type="OrthoDB" id="9909116at2759"/>
<gene>
    <name evidence="4" type="ORF">Baya_7894</name>
</gene>
<organism evidence="4 5">
    <name type="scientific">Bagarius yarrelli</name>
    <name type="common">Goonch</name>
    <name type="synonym">Bagrus yarrelli</name>
    <dbReference type="NCBI Taxonomy" id="175774"/>
    <lineage>
        <taxon>Eukaryota</taxon>
        <taxon>Metazoa</taxon>
        <taxon>Chordata</taxon>
        <taxon>Craniata</taxon>
        <taxon>Vertebrata</taxon>
        <taxon>Euteleostomi</taxon>
        <taxon>Actinopterygii</taxon>
        <taxon>Neopterygii</taxon>
        <taxon>Teleostei</taxon>
        <taxon>Ostariophysi</taxon>
        <taxon>Siluriformes</taxon>
        <taxon>Sisoridae</taxon>
        <taxon>Sisorinae</taxon>
        <taxon>Bagarius</taxon>
    </lineage>
</organism>
<dbReference type="Gene3D" id="2.40.50.40">
    <property type="match status" value="1"/>
</dbReference>
<dbReference type="SUPFAM" id="SSF54117">
    <property type="entry name" value="Interleukin 8-like chemokines"/>
    <property type="match status" value="1"/>
</dbReference>
<keyword evidence="1" id="KW-0202">Cytokine</keyword>
<dbReference type="GO" id="GO:0008009">
    <property type="term" value="F:chemokine activity"/>
    <property type="evidence" value="ECO:0007669"/>
    <property type="project" value="InterPro"/>
</dbReference>
<dbReference type="GO" id="GO:0005615">
    <property type="term" value="C:extracellular space"/>
    <property type="evidence" value="ECO:0007669"/>
    <property type="project" value="UniProtKB-KW"/>
</dbReference>
<keyword evidence="5" id="KW-1185">Reference proteome</keyword>
<evidence type="ECO:0000313" key="4">
    <source>
        <dbReference type="EMBL" id="TSM12493.1"/>
    </source>
</evidence>
<dbReference type="AlphaFoldDB" id="A0A556U2L5"/>
<dbReference type="Proteomes" id="UP000319801">
    <property type="component" value="Unassembled WGS sequence"/>
</dbReference>
<name>A0A556U2L5_BAGYA</name>
<evidence type="ECO:0000256" key="2">
    <source>
        <dbReference type="SAM" id="SignalP"/>
    </source>
</evidence>
<feature type="domain" description="Chemokine interleukin-8-like" evidence="3">
    <location>
        <begin position="48"/>
        <end position="77"/>
    </location>
</feature>
<sequence length="81" mass="8721">MGRNSMTVQTGALLLLALIFICWNAAGDVTGYDLTLTLSSTANEAAPDCCLMTVDRKISQNLVTSYYIQTPEMGCRVLATV</sequence>
<protein>
    <recommendedName>
        <fullName evidence="3">Chemokine interleukin-8-like domain-containing protein</fullName>
    </recommendedName>
</protein>
<dbReference type="InterPro" id="IPR036048">
    <property type="entry name" value="Interleukin_8-like_sf"/>
</dbReference>
<evidence type="ECO:0000259" key="3">
    <source>
        <dbReference type="Pfam" id="PF00048"/>
    </source>
</evidence>
<evidence type="ECO:0000256" key="1">
    <source>
        <dbReference type="ARBA" id="ARBA00022514"/>
    </source>
</evidence>
<dbReference type="Pfam" id="PF00048">
    <property type="entry name" value="IL8"/>
    <property type="match status" value="1"/>
</dbReference>
<dbReference type="InterPro" id="IPR001811">
    <property type="entry name" value="Chemokine_IL8-like_dom"/>
</dbReference>
<evidence type="ECO:0000313" key="5">
    <source>
        <dbReference type="Proteomes" id="UP000319801"/>
    </source>
</evidence>
<keyword evidence="2" id="KW-0732">Signal</keyword>